<accession>A0A1I3LTK0</accession>
<evidence type="ECO:0000256" key="1">
    <source>
        <dbReference type="SAM" id="Phobius"/>
    </source>
</evidence>
<dbReference type="Proteomes" id="UP000198915">
    <property type="component" value="Unassembled WGS sequence"/>
</dbReference>
<dbReference type="PANTHER" id="PTHR38457:SF1">
    <property type="entry name" value="REGULATOR ABRB-RELATED"/>
    <property type="match status" value="1"/>
</dbReference>
<dbReference type="InterPro" id="IPR007820">
    <property type="entry name" value="AbrB_fam"/>
</dbReference>
<dbReference type="GO" id="GO:0010468">
    <property type="term" value="P:regulation of gene expression"/>
    <property type="evidence" value="ECO:0007669"/>
    <property type="project" value="InterPro"/>
</dbReference>
<dbReference type="Pfam" id="PF05145">
    <property type="entry name" value="AbrB"/>
    <property type="match status" value="1"/>
</dbReference>
<dbReference type="PANTHER" id="PTHR38457">
    <property type="entry name" value="REGULATOR ABRB-RELATED"/>
    <property type="match status" value="1"/>
</dbReference>
<feature type="transmembrane region" description="Helical" evidence="1">
    <location>
        <begin position="292"/>
        <end position="313"/>
    </location>
</feature>
<dbReference type="EMBL" id="FORT01000001">
    <property type="protein sequence ID" value="SFI88013.1"/>
    <property type="molecule type" value="Genomic_DNA"/>
</dbReference>
<feature type="transmembrane region" description="Helical" evidence="1">
    <location>
        <begin position="121"/>
        <end position="139"/>
    </location>
</feature>
<dbReference type="InterPro" id="IPR017516">
    <property type="entry name" value="AbrB_dup"/>
</dbReference>
<feature type="transmembrane region" description="Helical" evidence="1">
    <location>
        <begin position="210"/>
        <end position="228"/>
    </location>
</feature>
<feature type="transmembrane region" description="Helical" evidence="1">
    <location>
        <begin position="267"/>
        <end position="286"/>
    </location>
</feature>
<keyword evidence="1" id="KW-1133">Transmembrane helix</keyword>
<dbReference type="GO" id="GO:0016020">
    <property type="term" value="C:membrane"/>
    <property type="evidence" value="ECO:0007669"/>
    <property type="project" value="InterPro"/>
</dbReference>
<evidence type="ECO:0000313" key="2">
    <source>
        <dbReference type="EMBL" id="SFI88013.1"/>
    </source>
</evidence>
<dbReference type="NCBIfam" id="TIGR03082">
    <property type="entry name" value="Gneg_AbrB_dup"/>
    <property type="match status" value="2"/>
</dbReference>
<feature type="transmembrane region" description="Helical" evidence="1">
    <location>
        <begin position="325"/>
        <end position="348"/>
    </location>
</feature>
<feature type="transmembrane region" description="Helical" evidence="1">
    <location>
        <begin position="66"/>
        <end position="87"/>
    </location>
</feature>
<feature type="transmembrane region" description="Helical" evidence="1">
    <location>
        <begin position="381"/>
        <end position="402"/>
    </location>
</feature>
<organism evidence="2 3">
    <name type="scientific">Brevibacillus centrosporus</name>
    <dbReference type="NCBI Taxonomy" id="54910"/>
    <lineage>
        <taxon>Bacteria</taxon>
        <taxon>Bacillati</taxon>
        <taxon>Bacillota</taxon>
        <taxon>Bacilli</taxon>
        <taxon>Bacillales</taxon>
        <taxon>Paenibacillaceae</taxon>
        <taxon>Brevibacillus</taxon>
    </lineage>
</organism>
<feature type="transmembrane region" description="Helical" evidence="1">
    <location>
        <begin position="93"/>
        <end position="109"/>
    </location>
</feature>
<feature type="transmembrane region" description="Helical" evidence="1">
    <location>
        <begin position="145"/>
        <end position="168"/>
    </location>
</feature>
<name>A0A1I3LTK0_9BACL</name>
<feature type="transmembrane region" description="Helical" evidence="1">
    <location>
        <begin position="240"/>
        <end position="260"/>
    </location>
</feature>
<evidence type="ECO:0008006" key="4">
    <source>
        <dbReference type="Google" id="ProtNLM"/>
    </source>
</evidence>
<protein>
    <recommendedName>
        <fullName evidence="4">Membrane protein AbrB duplication</fullName>
    </recommendedName>
</protein>
<sequence length="421" mass="45225">MEVMLEAAGFFVSSDGVDHNCPPSFTQGIAADNHFVFFLRERLYYTRGTSPKNRTSRQIVKGETSMLLRATFTLLLGALGGLLFTAIHSPLPWLLGALITTVVCTFLGVRNLWLPKWSRQAGLIVIGISLGLRMTPEIWGAMTGHIGLMLIATILTVLISLINAWIFWKVGKVDGITAIFSNVPGGLSEMVTIGKTVGGNQQIISIFHSIRAVIIVLCTPFLVTWLPHHAAMQAAVPDQVLGFGKTLLILVVGIGGAWIASRCSFPAPFLLGALMLTTVVMLNTPLATGHPALAGFLVKGAQVLIGVGIGLGFKREDIARSRRFFLLGLMHSVLLFVMVIALAVGISYGMGTEAITMILASAPGGIAEMSLTALTLGADPLLVTAFQLFRVLFVLTLFSFGVRTWINRRRREGGAPQETSA</sequence>
<evidence type="ECO:0000313" key="3">
    <source>
        <dbReference type="Proteomes" id="UP000198915"/>
    </source>
</evidence>
<keyword evidence="3" id="KW-1185">Reference proteome</keyword>
<proteinExistence type="predicted"/>
<gene>
    <name evidence="2" type="ORF">SAMN05518846_101421</name>
</gene>
<reference evidence="3" key="1">
    <citation type="submission" date="2016-10" db="EMBL/GenBank/DDBJ databases">
        <authorList>
            <person name="Varghese N."/>
            <person name="Submissions S."/>
        </authorList>
    </citation>
    <scope>NUCLEOTIDE SEQUENCE [LARGE SCALE GENOMIC DNA]</scope>
    <source>
        <strain evidence="3">OK042</strain>
    </source>
</reference>
<keyword evidence="1" id="KW-0472">Membrane</keyword>
<dbReference type="AlphaFoldDB" id="A0A1I3LTK0"/>
<keyword evidence="1" id="KW-0812">Transmembrane</keyword>
<dbReference type="STRING" id="1884381.SAMN05518846_101421"/>